<dbReference type="GO" id="GO:0005524">
    <property type="term" value="F:ATP binding"/>
    <property type="evidence" value="ECO:0007669"/>
    <property type="project" value="InterPro"/>
</dbReference>
<feature type="region of interest" description="Disordered" evidence="2">
    <location>
        <begin position="27"/>
        <end position="52"/>
    </location>
</feature>
<reference evidence="5" key="1">
    <citation type="submission" date="2022-11" db="UniProtKB">
        <authorList>
            <consortium name="WormBaseParasite"/>
        </authorList>
    </citation>
    <scope>IDENTIFICATION</scope>
</reference>
<keyword evidence="4" id="KW-1185">Reference proteome</keyword>
<evidence type="ECO:0000256" key="1">
    <source>
        <dbReference type="PROSITE-ProRule" id="PRU00283"/>
    </source>
</evidence>
<accession>A0A914KYC7</accession>
<name>A0A914KYC7_MELIC</name>
<evidence type="ECO:0000256" key="2">
    <source>
        <dbReference type="SAM" id="MobiDB-lite"/>
    </source>
</evidence>
<dbReference type="InterPro" id="IPR027417">
    <property type="entry name" value="P-loop_NTPase"/>
</dbReference>
<organism evidence="4 5">
    <name type="scientific">Meloidogyne incognita</name>
    <name type="common">Southern root-knot nematode worm</name>
    <name type="synonym">Oxyuris incognita</name>
    <dbReference type="NCBI Taxonomy" id="6306"/>
    <lineage>
        <taxon>Eukaryota</taxon>
        <taxon>Metazoa</taxon>
        <taxon>Ecdysozoa</taxon>
        <taxon>Nematoda</taxon>
        <taxon>Chromadorea</taxon>
        <taxon>Rhabditida</taxon>
        <taxon>Tylenchina</taxon>
        <taxon>Tylenchomorpha</taxon>
        <taxon>Tylenchoidea</taxon>
        <taxon>Meloidogynidae</taxon>
        <taxon>Meloidogyninae</taxon>
        <taxon>Meloidogyne</taxon>
        <taxon>Meloidogyne incognita group</taxon>
    </lineage>
</organism>
<sequence>MIAMISPGITCVENTMNTLRYADRVKEFGGESDDPDEQPEEHDENLLWSDYE</sequence>
<dbReference type="PROSITE" id="PS50067">
    <property type="entry name" value="KINESIN_MOTOR_2"/>
    <property type="match status" value="1"/>
</dbReference>
<comment type="similarity">
    <text evidence="1">Belongs to the TRAFAC class myosin-kinesin ATPase superfamily. Kinesin family.</text>
</comment>
<dbReference type="AlphaFoldDB" id="A0A914KYC7"/>
<dbReference type="SUPFAM" id="SSF52540">
    <property type="entry name" value="P-loop containing nucleoside triphosphate hydrolases"/>
    <property type="match status" value="1"/>
</dbReference>
<feature type="compositionally biased region" description="Acidic residues" evidence="2">
    <location>
        <begin position="30"/>
        <end position="43"/>
    </location>
</feature>
<evidence type="ECO:0000313" key="4">
    <source>
        <dbReference type="Proteomes" id="UP000887563"/>
    </source>
</evidence>
<dbReference type="InterPro" id="IPR001752">
    <property type="entry name" value="Kinesin_motor_dom"/>
</dbReference>
<feature type="domain" description="Kinesin motor" evidence="3">
    <location>
        <begin position="1"/>
        <end position="28"/>
    </location>
</feature>
<proteinExistence type="inferred from homology"/>
<protein>
    <submittedName>
        <fullName evidence="5">Kinesin motor domain-containing protein</fullName>
    </submittedName>
</protein>
<dbReference type="WBParaSite" id="Minc3s00135g05695">
    <property type="protein sequence ID" value="Minc3s00135g05695"/>
    <property type="gene ID" value="Minc3s00135g05695"/>
</dbReference>
<dbReference type="GO" id="GO:0008017">
    <property type="term" value="F:microtubule binding"/>
    <property type="evidence" value="ECO:0007669"/>
    <property type="project" value="InterPro"/>
</dbReference>
<comment type="caution">
    <text evidence="1">Lacks conserved residue(s) required for the propagation of feature annotation.</text>
</comment>
<dbReference type="Proteomes" id="UP000887563">
    <property type="component" value="Unplaced"/>
</dbReference>
<dbReference type="GO" id="GO:0003777">
    <property type="term" value="F:microtubule motor activity"/>
    <property type="evidence" value="ECO:0007669"/>
    <property type="project" value="InterPro"/>
</dbReference>
<dbReference type="Gene3D" id="1.20.58.1980">
    <property type="match status" value="1"/>
</dbReference>
<dbReference type="GO" id="GO:0007018">
    <property type="term" value="P:microtubule-based movement"/>
    <property type="evidence" value="ECO:0007669"/>
    <property type="project" value="InterPro"/>
</dbReference>
<evidence type="ECO:0000313" key="5">
    <source>
        <dbReference type="WBParaSite" id="Minc3s00135g05695"/>
    </source>
</evidence>
<evidence type="ECO:0000259" key="3">
    <source>
        <dbReference type="PROSITE" id="PS50067"/>
    </source>
</evidence>